<feature type="non-terminal residue" evidence="2">
    <location>
        <position position="68"/>
    </location>
</feature>
<feature type="compositionally biased region" description="Basic and acidic residues" evidence="1">
    <location>
        <begin position="27"/>
        <end position="44"/>
    </location>
</feature>
<dbReference type="EMBL" id="OX460343">
    <property type="protein sequence ID" value="CAI9181123.1"/>
    <property type="molecule type" value="Genomic_DNA"/>
</dbReference>
<protein>
    <submittedName>
        <fullName evidence="2">Uncharacterized protein</fullName>
    </submittedName>
</protein>
<sequence length="68" mass="7082">SAATKAPGGGMTAFPRPARSPTSGRGPRLEPRSRSKWSQDKETQGRVGGVLFLSLSASGTVKHIVCVC</sequence>
<dbReference type="Proteomes" id="UP001176941">
    <property type="component" value="Chromosome X"/>
</dbReference>
<reference evidence="2" key="1">
    <citation type="submission" date="2023-04" db="EMBL/GenBank/DDBJ databases">
        <authorList>
            <consortium name="ELIXIR-Norway"/>
        </authorList>
    </citation>
    <scope>NUCLEOTIDE SEQUENCE [LARGE SCALE GENOMIC DNA]</scope>
</reference>
<feature type="region of interest" description="Disordered" evidence="1">
    <location>
        <begin position="1"/>
        <end position="44"/>
    </location>
</feature>
<name>A0ABN9A5S3_RANTA</name>
<organism evidence="2 3">
    <name type="scientific">Rangifer tarandus platyrhynchus</name>
    <name type="common">Svalbard reindeer</name>
    <dbReference type="NCBI Taxonomy" id="3082113"/>
    <lineage>
        <taxon>Eukaryota</taxon>
        <taxon>Metazoa</taxon>
        <taxon>Chordata</taxon>
        <taxon>Craniata</taxon>
        <taxon>Vertebrata</taxon>
        <taxon>Euteleostomi</taxon>
        <taxon>Mammalia</taxon>
        <taxon>Eutheria</taxon>
        <taxon>Laurasiatheria</taxon>
        <taxon>Artiodactyla</taxon>
        <taxon>Ruminantia</taxon>
        <taxon>Pecora</taxon>
        <taxon>Cervidae</taxon>
        <taxon>Odocoileinae</taxon>
        <taxon>Rangifer</taxon>
    </lineage>
</organism>
<keyword evidence="3" id="KW-1185">Reference proteome</keyword>
<proteinExistence type="predicted"/>
<evidence type="ECO:0000256" key="1">
    <source>
        <dbReference type="SAM" id="MobiDB-lite"/>
    </source>
</evidence>
<evidence type="ECO:0000313" key="3">
    <source>
        <dbReference type="Proteomes" id="UP001176941"/>
    </source>
</evidence>
<evidence type="ECO:0000313" key="2">
    <source>
        <dbReference type="EMBL" id="CAI9181123.1"/>
    </source>
</evidence>
<feature type="non-terminal residue" evidence="2">
    <location>
        <position position="1"/>
    </location>
</feature>
<accession>A0ABN9A5S3</accession>
<gene>
    <name evidence="2" type="ORF">MRATA1EN1_LOCUS30085</name>
</gene>